<reference evidence="3" key="2">
    <citation type="submission" date="2020-06" db="EMBL/GenBank/DDBJ databases">
        <authorList>
            <person name="Sheffer M."/>
        </authorList>
    </citation>
    <scope>NUCLEOTIDE SEQUENCE</scope>
</reference>
<proteinExistence type="predicted"/>
<dbReference type="Proteomes" id="UP000807504">
    <property type="component" value="Unassembled WGS sequence"/>
</dbReference>
<accession>A0A8T0FAF2</accession>
<gene>
    <name evidence="3" type="ORF">HNY73_009767</name>
</gene>
<keyword evidence="4" id="KW-1185">Reference proteome</keyword>
<dbReference type="EMBL" id="JABXBU010000015">
    <property type="protein sequence ID" value="KAF8788237.1"/>
    <property type="molecule type" value="Genomic_DNA"/>
</dbReference>
<reference evidence="3" key="1">
    <citation type="journal article" date="2020" name="bioRxiv">
        <title>Chromosome-level reference genome of the European wasp spider Argiope bruennichi: a resource for studies on range expansion and evolutionary adaptation.</title>
        <authorList>
            <person name="Sheffer M.M."/>
            <person name="Hoppe A."/>
            <person name="Krehenwinkel H."/>
            <person name="Uhl G."/>
            <person name="Kuss A.W."/>
            <person name="Jensen L."/>
            <person name="Jensen C."/>
            <person name="Gillespie R.G."/>
            <person name="Hoff K.J."/>
            <person name="Prost S."/>
        </authorList>
    </citation>
    <scope>NUCLEOTIDE SEQUENCE</scope>
</reference>
<evidence type="ECO:0000256" key="2">
    <source>
        <dbReference type="SAM" id="SignalP"/>
    </source>
</evidence>
<dbReference type="AlphaFoldDB" id="A0A8T0FAF2"/>
<protein>
    <submittedName>
        <fullName evidence="3">Uncharacterized protein</fullName>
    </submittedName>
</protein>
<name>A0A8T0FAF2_ARGBR</name>
<feature type="compositionally biased region" description="Pro residues" evidence="1">
    <location>
        <begin position="78"/>
        <end position="96"/>
    </location>
</feature>
<feature type="region of interest" description="Disordered" evidence="1">
    <location>
        <begin position="73"/>
        <end position="123"/>
    </location>
</feature>
<evidence type="ECO:0000256" key="1">
    <source>
        <dbReference type="SAM" id="MobiDB-lite"/>
    </source>
</evidence>
<feature type="compositionally biased region" description="Pro residues" evidence="1">
    <location>
        <begin position="110"/>
        <end position="123"/>
    </location>
</feature>
<feature type="signal peptide" evidence="2">
    <location>
        <begin position="1"/>
        <end position="19"/>
    </location>
</feature>
<feature type="chain" id="PRO_5035769294" evidence="2">
    <location>
        <begin position="20"/>
        <end position="123"/>
    </location>
</feature>
<keyword evidence="2" id="KW-0732">Signal</keyword>
<sequence>MKSLALVSLLLVLVQWSDGAPVEKDESSSLMYRCACGGSGSDTSLPELVPYSKYPQDYDYSDGQRYIDLTKASRKMYPAPPIDPYPPPPRFPPRYPSPGGDDGNIRGKKPSPPPGRRCPCVPY</sequence>
<evidence type="ECO:0000313" key="3">
    <source>
        <dbReference type="EMBL" id="KAF8788237.1"/>
    </source>
</evidence>
<organism evidence="3 4">
    <name type="scientific">Argiope bruennichi</name>
    <name type="common">Wasp spider</name>
    <name type="synonym">Aranea bruennichi</name>
    <dbReference type="NCBI Taxonomy" id="94029"/>
    <lineage>
        <taxon>Eukaryota</taxon>
        <taxon>Metazoa</taxon>
        <taxon>Ecdysozoa</taxon>
        <taxon>Arthropoda</taxon>
        <taxon>Chelicerata</taxon>
        <taxon>Arachnida</taxon>
        <taxon>Araneae</taxon>
        <taxon>Araneomorphae</taxon>
        <taxon>Entelegynae</taxon>
        <taxon>Araneoidea</taxon>
        <taxon>Araneidae</taxon>
        <taxon>Argiope</taxon>
    </lineage>
</organism>
<comment type="caution">
    <text evidence="3">The sequence shown here is derived from an EMBL/GenBank/DDBJ whole genome shotgun (WGS) entry which is preliminary data.</text>
</comment>
<evidence type="ECO:0000313" key="4">
    <source>
        <dbReference type="Proteomes" id="UP000807504"/>
    </source>
</evidence>